<evidence type="ECO:0000259" key="8">
    <source>
        <dbReference type="PROSITE" id="PS50928"/>
    </source>
</evidence>
<keyword evidence="3" id="KW-1003">Cell membrane</keyword>
<organism evidence="9 10">
    <name type="scientific">Paenibacillus residui</name>
    <dbReference type="NCBI Taxonomy" id="629724"/>
    <lineage>
        <taxon>Bacteria</taxon>
        <taxon>Bacillati</taxon>
        <taxon>Bacillota</taxon>
        <taxon>Bacilli</taxon>
        <taxon>Bacillales</taxon>
        <taxon>Paenibacillaceae</taxon>
        <taxon>Paenibacillus</taxon>
    </lineage>
</organism>
<gene>
    <name evidence="9" type="ORF">ACFQ03_19925</name>
</gene>
<keyword evidence="6 7" id="KW-0472">Membrane</keyword>
<dbReference type="Pfam" id="PF00528">
    <property type="entry name" value="BPD_transp_1"/>
    <property type="match status" value="1"/>
</dbReference>
<sequence length="271" mass="30190">MVLKWGKRLILLLFAIMIIVPVSLVFITSFKPSTEFYLNPVGWPKQFTWDNFLEMFQQQSMGLYFMNSVVVTVSTVFFILFFATMIAYAIMRIGGKKGLLFYGLFAAGMMVPAQVNMIPLYALVYKLKMTNSLTGLIIVSIAVYLPIAVFIISGFMSSMSKELLEASSLDGASEWGIYRRVVLPISMPSVAATAIFLFVMVWNDLLYPLLFITEKTKKTIPLALLQFQGEYVTNFPAIFAGVVIASGPMVIAYVLLQRYFVAGMTAGAIKG</sequence>
<dbReference type="EMBL" id="JBHTIU010000081">
    <property type="protein sequence ID" value="MFD0871411.1"/>
    <property type="molecule type" value="Genomic_DNA"/>
</dbReference>
<feature type="transmembrane region" description="Helical" evidence="7">
    <location>
        <begin position="99"/>
        <end position="124"/>
    </location>
</feature>
<evidence type="ECO:0000256" key="1">
    <source>
        <dbReference type="ARBA" id="ARBA00004651"/>
    </source>
</evidence>
<dbReference type="CDD" id="cd06261">
    <property type="entry name" value="TM_PBP2"/>
    <property type="match status" value="1"/>
</dbReference>
<dbReference type="InterPro" id="IPR000515">
    <property type="entry name" value="MetI-like"/>
</dbReference>
<dbReference type="Proteomes" id="UP001597120">
    <property type="component" value="Unassembled WGS sequence"/>
</dbReference>
<feature type="transmembrane region" description="Helical" evidence="7">
    <location>
        <begin position="136"/>
        <end position="156"/>
    </location>
</feature>
<reference evidence="10" key="1">
    <citation type="journal article" date="2019" name="Int. J. Syst. Evol. Microbiol.">
        <title>The Global Catalogue of Microorganisms (GCM) 10K type strain sequencing project: providing services to taxonomists for standard genome sequencing and annotation.</title>
        <authorList>
            <consortium name="The Broad Institute Genomics Platform"/>
            <consortium name="The Broad Institute Genome Sequencing Center for Infectious Disease"/>
            <person name="Wu L."/>
            <person name="Ma J."/>
        </authorList>
    </citation>
    <scope>NUCLEOTIDE SEQUENCE [LARGE SCALE GENOMIC DNA]</scope>
    <source>
        <strain evidence="10">CCUG 57263</strain>
    </source>
</reference>
<dbReference type="RefSeq" id="WP_379290430.1">
    <property type="nucleotide sequence ID" value="NZ_JBHTIU010000081.1"/>
</dbReference>
<feature type="transmembrane region" description="Helical" evidence="7">
    <location>
        <begin position="9"/>
        <end position="30"/>
    </location>
</feature>
<keyword evidence="10" id="KW-1185">Reference proteome</keyword>
<comment type="caution">
    <text evidence="9">The sequence shown here is derived from an EMBL/GenBank/DDBJ whole genome shotgun (WGS) entry which is preliminary data.</text>
</comment>
<evidence type="ECO:0000256" key="3">
    <source>
        <dbReference type="ARBA" id="ARBA00022475"/>
    </source>
</evidence>
<evidence type="ECO:0000256" key="5">
    <source>
        <dbReference type="ARBA" id="ARBA00022989"/>
    </source>
</evidence>
<accession>A0ABW3DDH1</accession>
<comment type="subcellular location">
    <subcellularLocation>
        <location evidence="1 7">Cell membrane</location>
        <topology evidence="1 7">Multi-pass membrane protein</topology>
    </subcellularLocation>
</comment>
<dbReference type="PANTHER" id="PTHR43744">
    <property type="entry name" value="ABC TRANSPORTER PERMEASE PROTEIN MG189-RELATED-RELATED"/>
    <property type="match status" value="1"/>
</dbReference>
<dbReference type="PANTHER" id="PTHR43744:SF12">
    <property type="entry name" value="ABC TRANSPORTER PERMEASE PROTEIN MG189-RELATED"/>
    <property type="match status" value="1"/>
</dbReference>
<keyword evidence="5 7" id="KW-1133">Transmembrane helix</keyword>
<dbReference type="InterPro" id="IPR035906">
    <property type="entry name" value="MetI-like_sf"/>
</dbReference>
<evidence type="ECO:0000313" key="10">
    <source>
        <dbReference type="Proteomes" id="UP001597120"/>
    </source>
</evidence>
<feature type="transmembrane region" description="Helical" evidence="7">
    <location>
        <begin position="177"/>
        <end position="202"/>
    </location>
</feature>
<feature type="transmembrane region" description="Helical" evidence="7">
    <location>
        <begin position="235"/>
        <end position="256"/>
    </location>
</feature>
<feature type="transmembrane region" description="Helical" evidence="7">
    <location>
        <begin position="63"/>
        <end position="87"/>
    </location>
</feature>
<comment type="similarity">
    <text evidence="7">Belongs to the binding-protein-dependent transport system permease family.</text>
</comment>
<name>A0ABW3DDH1_9BACL</name>
<proteinExistence type="inferred from homology"/>
<dbReference type="Gene3D" id="1.10.3720.10">
    <property type="entry name" value="MetI-like"/>
    <property type="match status" value="1"/>
</dbReference>
<protein>
    <submittedName>
        <fullName evidence="9">Carbohydrate ABC transporter permease</fullName>
    </submittedName>
</protein>
<dbReference type="PROSITE" id="PS50928">
    <property type="entry name" value="ABC_TM1"/>
    <property type="match status" value="1"/>
</dbReference>
<evidence type="ECO:0000256" key="7">
    <source>
        <dbReference type="RuleBase" id="RU363032"/>
    </source>
</evidence>
<dbReference type="SUPFAM" id="SSF161098">
    <property type="entry name" value="MetI-like"/>
    <property type="match status" value="1"/>
</dbReference>
<evidence type="ECO:0000313" key="9">
    <source>
        <dbReference type="EMBL" id="MFD0871411.1"/>
    </source>
</evidence>
<feature type="domain" description="ABC transmembrane type-1" evidence="8">
    <location>
        <begin position="65"/>
        <end position="256"/>
    </location>
</feature>
<keyword evidence="4 7" id="KW-0812">Transmembrane</keyword>
<evidence type="ECO:0000256" key="6">
    <source>
        <dbReference type="ARBA" id="ARBA00023136"/>
    </source>
</evidence>
<evidence type="ECO:0000256" key="4">
    <source>
        <dbReference type="ARBA" id="ARBA00022692"/>
    </source>
</evidence>
<evidence type="ECO:0000256" key="2">
    <source>
        <dbReference type="ARBA" id="ARBA00022448"/>
    </source>
</evidence>
<keyword evidence="2 7" id="KW-0813">Transport</keyword>